<dbReference type="InterPro" id="IPR029044">
    <property type="entry name" value="Nucleotide-diphossugar_trans"/>
</dbReference>
<dbReference type="RefSeq" id="WP_380061466.1">
    <property type="nucleotide sequence ID" value="NZ_JBHSEI010000005.1"/>
</dbReference>
<keyword evidence="3" id="KW-1185">Reference proteome</keyword>
<dbReference type="Gene3D" id="3.90.550.10">
    <property type="entry name" value="Spore Coat Polysaccharide Biosynthesis Protein SpsA, Chain A"/>
    <property type="match status" value="1"/>
</dbReference>
<keyword evidence="2" id="KW-0808">Transferase</keyword>
<comment type="caution">
    <text evidence="2">The sequence shown here is derived from an EMBL/GenBank/DDBJ whole genome shotgun (WGS) entry which is preliminary data.</text>
</comment>
<protein>
    <submittedName>
        <fullName evidence="2">Glycosyltransferase</fullName>
        <ecNumber evidence="2">2.4.-.-</ecNumber>
    </submittedName>
</protein>
<dbReference type="GO" id="GO:0016757">
    <property type="term" value="F:glycosyltransferase activity"/>
    <property type="evidence" value="ECO:0007669"/>
    <property type="project" value="UniProtKB-KW"/>
</dbReference>
<evidence type="ECO:0000313" key="3">
    <source>
        <dbReference type="Proteomes" id="UP001595952"/>
    </source>
</evidence>
<dbReference type="PANTHER" id="PTHR43646">
    <property type="entry name" value="GLYCOSYLTRANSFERASE"/>
    <property type="match status" value="1"/>
</dbReference>
<dbReference type="EC" id="2.4.-.-" evidence="2"/>
<evidence type="ECO:0000313" key="2">
    <source>
        <dbReference type="EMBL" id="MFC4638153.1"/>
    </source>
</evidence>
<dbReference type="SUPFAM" id="SSF53448">
    <property type="entry name" value="Nucleotide-diphospho-sugar transferases"/>
    <property type="match status" value="1"/>
</dbReference>
<organism evidence="2 3">
    <name type="scientific">Deinococcus hohokamensis</name>
    <dbReference type="NCBI Taxonomy" id="309883"/>
    <lineage>
        <taxon>Bacteria</taxon>
        <taxon>Thermotogati</taxon>
        <taxon>Deinococcota</taxon>
        <taxon>Deinococci</taxon>
        <taxon>Deinococcales</taxon>
        <taxon>Deinococcaceae</taxon>
        <taxon>Deinococcus</taxon>
    </lineage>
</organism>
<evidence type="ECO:0000259" key="1">
    <source>
        <dbReference type="Pfam" id="PF00535"/>
    </source>
</evidence>
<feature type="domain" description="Glycosyltransferase 2-like" evidence="1">
    <location>
        <begin position="44"/>
        <end position="214"/>
    </location>
</feature>
<dbReference type="Pfam" id="PF00535">
    <property type="entry name" value="Glycos_transf_2"/>
    <property type="match status" value="1"/>
</dbReference>
<dbReference type="InterPro" id="IPR001173">
    <property type="entry name" value="Glyco_trans_2-like"/>
</dbReference>
<proteinExistence type="predicted"/>
<gene>
    <name evidence="2" type="ORF">ACFO0D_07345</name>
</gene>
<dbReference type="EMBL" id="JBHSEI010000005">
    <property type="protein sequence ID" value="MFC4638153.1"/>
    <property type="molecule type" value="Genomic_DNA"/>
</dbReference>
<dbReference type="PANTHER" id="PTHR43646:SF3">
    <property type="entry name" value="SLR1566 PROTEIN"/>
    <property type="match status" value="1"/>
</dbReference>
<accession>A0ABV9I8E6</accession>
<reference evidence="3" key="1">
    <citation type="journal article" date="2019" name="Int. J. Syst. Evol. Microbiol.">
        <title>The Global Catalogue of Microorganisms (GCM) 10K type strain sequencing project: providing services to taxonomists for standard genome sequencing and annotation.</title>
        <authorList>
            <consortium name="The Broad Institute Genomics Platform"/>
            <consortium name="The Broad Institute Genome Sequencing Center for Infectious Disease"/>
            <person name="Wu L."/>
            <person name="Ma J."/>
        </authorList>
    </citation>
    <scope>NUCLEOTIDE SEQUENCE [LARGE SCALE GENOMIC DNA]</scope>
    <source>
        <strain evidence="3">CCUG 55995</strain>
    </source>
</reference>
<name>A0ABV9I8E6_9DEIO</name>
<sequence>MRAAGLWRALPWAVLGVKVAVALINLPTFPRLRPSAPQDKTGVSVLVPARNEAHNLRETLPGLLAQNAGEVRLLDDQSEDGTGALARQLSAGRREVQVLDGQPVPDGWNGKTWACWQLAQAAGGEWLLFTDADVRWRPGALDALLAEAARTRADLLSVFPRQDNVTPGERLLTPLVDHVLLTLLPAPLLRVPHPSASAANGQVMLFRRAAYERLGGHAAVRAHLLEDVALSREVKATGGTVSVALGQGLIGVRMYRSYQDSVRGFGKNALTVHGGSRVVLGLSWAVHLLTYTAPLRRGPPLLLALALLEGVLVRVLTGRTRPADLAEVTLAPVVPLLALPVYLRAARRTVEWKGRHYAQSENPQDRPPRGAT</sequence>
<keyword evidence="2" id="KW-0328">Glycosyltransferase</keyword>
<dbReference type="Proteomes" id="UP001595952">
    <property type="component" value="Unassembled WGS sequence"/>
</dbReference>